<evidence type="ECO:0008006" key="4">
    <source>
        <dbReference type="Google" id="ProtNLM"/>
    </source>
</evidence>
<keyword evidence="1" id="KW-0812">Transmembrane</keyword>
<keyword evidence="1" id="KW-0472">Membrane</keyword>
<dbReference type="EMBL" id="AP022595">
    <property type="protein sequence ID" value="BBY58593.1"/>
    <property type="molecule type" value="Genomic_DNA"/>
</dbReference>
<protein>
    <recommendedName>
        <fullName evidence="4">Transmembrane protein</fullName>
    </recommendedName>
</protein>
<evidence type="ECO:0000313" key="2">
    <source>
        <dbReference type="EMBL" id="BBY58593.1"/>
    </source>
</evidence>
<feature type="transmembrane region" description="Helical" evidence="1">
    <location>
        <begin position="48"/>
        <end position="69"/>
    </location>
</feature>
<keyword evidence="1" id="KW-1133">Transmembrane helix</keyword>
<feature type="transmembrane region" description="Helical" evidence="1">
    <location>
        <begin position="81"/>
        <end position="99"/>
    </location>
</feature>
<sequence length="100" mass="10962">MMNRNDVEKSWHDPAALRAAVIYVVSVVVVAGAAFAVTVIWHSLIAGILVPVTLFLGGIGAFIQTYRVWRVRGTWPIWQGAGWILLGLFLFCLGVPVGVW</sequence>
<keyword evidence="3" id="KW-1185">Reference proteome</keyword>
<feature type="transmembrane region" description="Helical" evidence="1">
    <location>
        <begin position="20"/>
        <end position="42"/>
    </location>
</feature>
<organism evidence="2 3">
    <name type="scientific">Mycolicibacterium sarraceniae</name>
    <dbReference type="NCBI Taxonomy" id="1534348"/>
    <lineage>
        <taxon>Bacteria</taxon>
        <taxon>Bacillati</taxon>
        <taxon>Actinomycetota</taxon>
        <taxon>Actinomycetes</taxon>
        <taxon>Mycobacteriales</taxon>
        <taxon>Mycobacteriaceae</taxon>
        <taxon>Mycolicibacterium</taxon>
    </lineage>
</organism>
<dbReference type="KEGG" id="msar:MSAR_17290"/>
<dbReference type="AlphaFoldDB" id="A0A7I7SPA8"/>
<evidence type="ECO:0000313" key="3">
    <source>
        <dbReference type="Proteomes" id="UP000466445"/>
    </source>
</evidence>
<name>A0A7I7SPA8_9MYCO</name>
<reference evidence="2 3" key="1">
    <citation type="journal article" date="2019" name="Emerg. Microbes Infect.">
        <title>Comprehensive subspecies identification of 175 nontuberculous mycobacteria species based on 7547 genomic profiles.</title>
        <authorList>
            <person name="Matsumoto Y."/>
            <person name="Kinjo T."/>
            <person name="Motooka D."/>
            <person name="Nabeya D."/>
            <person name="Jung N."/>
            <person name="Uechi K."/>
            <person name="Horii T."/>
            <person name="Iida T."/>
            <person name="Fujita J."/>
            <person name="Nakamura S."/>
        </authorList>
    </citation>
    <scope>NUCLEOTIDE SEQUENCE [LARGE SCALE GENOMIC DNA]</scope>
    <source>
        <strain evidence="2 3">JCM 30395</strain>
    </source>
</reference>
<dbReference type="Proteomes" id="UP000466445">
    <property type="component" value="Chromosome"/>
</dbReference>
<gene>
    <name evidence="2" type="ORF">MSAR_17290</name>
</gene>
<proteinExistence type="predicted"/>
<evidence type="ECO:0000256" key="1">
    <source>
        <dbReference type="SAM" id="Phobius"/>
    </source>
</evidence>
<accession>A0A7I7SPA8</accession>